<dbReference type="Pfam" id="PF00440">
    <property type="entry name" value="TetR_N"/>
    <property type="match status" value="1"/>
</dbReference>
<evidence type="ECO:0000256" key="2">
    <source>
        <dbReference type="PROSITE-ProRule" id="PRU00335"/>
    </source>
</evidence>
<dbReference type="InterPro" id="IPR009057">
    <property type="entry name" value="Homeodomain-like_sf"/>
</dbReference>
<dbReference type="Proteomes" id="UP001149400">
    <property type="component" value="Unassembled WGS sequence"/>
</dbReference>
<evidence type="ECO:0000256" key="1">
    <source>
        <dbReference type="ARBA" id="ARBA00023125"/>
    </source>
</evidence>
<dbReference type="PROSITE" id="PS50977">
    <property type="entry name" value="HTH_TETR_2"/>
    <property type="match status" value="1"/>
</dbReference>
<name>A0ABT5QWG8_9GAMM</name>
<dbReference type="EMBL" id="JAJUBC010000003">
    <property type="protein sequence ID" value="MDD1792361.1"/>
    <property type="molecule type" value="Genomic_DNA"/>
</dbReference>
<keyword evidence="5" id="KW-1185">Reference proteome</keyword>
<comment type="caution">
    <text evidence="4">The sequence shown here is derived from an EMBL/GenBank/DDBJ whole genome shotgun (WGS) entry which is preliminary data.</text>
</comment>
<protein>
    <submittedName>
        <fullName evidence="4">TetR/AcrR family transcriptional regulator</fullName>
    </submittedName>
</protein>
<proteinExistence type="predicted"/>
<dbReference type="InterPro" id="IPR001647">
    <property type="entry name" value="HTH_TetR"/>
</dbReference>
<sequence>MQSKASQERKQGRRSAETAEQTKCLIMHVAADMFAELGFERVSLRNISESAGVSHSLIRYHFGSKEQIWQAVSDGMDSYLQRYIAELLLEIPDTQDSAHRIYLFLVSLNAVILCEPKPIQFIADAVRQKNDALLAYFLRSKDQFSAVFKSLFEDYNQQHPDTPIELWEMKWQMLQHAHAAVSLKPMLNETWPELDGNEDALLLRHWELYNKQVAMQMSIAKEDMIHPTNLADLLLDIPCHVEPAS</sequence>
<feature type="DNA-binding region" description="H-T-H motif" evidence="2">
    <location>
        <begin position="43"/>
        <end position="62"/>
    </location>
</feature>
<dbReference type="PANTHER" id="PTHR43479:SF12">
    <property type="entry name" value="TRANSCRIPTIONAL REGULATORY PROTEIN"/>
    <property type="match status" value="1"/>
</dbReference>
<organism evidence="4 5">
    <name type="scientific">Enterovibrio gelatinilyticus</name>
    <dbReference type="NCBI Taxonomy" id="2899819"/>
    <lineage>
        <taxon>Bacteria</taxon>
        <taxon>Pseudomonadati</taxon>
        <taxon>Pseudomonadota</taxon>
        <taxon>Gammaproteobacteria</taxon>
        <taxon>Vibrionales</taxon>
        <taxon>Vibrionaceae</taxon>
        <taxon>Enterovibrio</taxon>
    </lineage>
</organism>
<feature type="domain" description="HTH tetR-type" evidence="3">
    <location>
        <begin position="20"/>
        <end position="80"/>
    </location>
</feature>
<dbReference type="InterPro" id="IPR050624">
    <property type="entry name" value="HTH-type_Tx_Regulator"/>
</dbReference>
<dbReference type="RefSeq" id="WP_274163269.1">
    <property type="nucleotide sequence ID" value="NZ_JAJUBC010000003.1"/>
</dbReference>
<gene>
    <name evidence="4" type="ORF">LRP50_04380</name>
</gene>
<evidence type="ECO:0000313" key="5">
    <source>
        <dbReference type="Proteomes" id="UP001149400"/>
    </source>
</evidence>
<accession>A0ABT5QWG8</accession>
<keyword evidence="1 2" id="KW-0238">DNA-binding</keyword>
<dbReference type="SUPFAM" id="SSF46689">
    <property type="entry name" value="Homeodomain-like"/>
    <property type="match status" value="1"/>
</dbReference>
<dbReference type="PRINTS" id="PR00455">
    <property type="entry name" value="HTHTETR"/>
</dbReference>
<evidence type="ECO:0000259" key="3">
    <source>
        <dbReference type="PROSITE" id="PS50977"/>
    </source>
</evidence>
<dbReference type="Gene3D" id="1.10.357.10">
    <property type="entry name" value="Tetracycline Repressor, domain 2"/>
    <property type="match status" value="1"/>
</dbReference>
<reference evidence="4" key="1">
    <citation type="submission" date="2021-12" db="EMBL/GenBank/DDBJ databases">
        <title>Enterovibrio ZSDZ35 sp. nov. and Enterovibrio ZSDZ42 sp. nov., isolated from coastal seawater in Qingdao.</title>
        <authorList>
            <person name="Zhang P."/>
        </authorList>
    </citation>
    <scope>NUCLEOTIDE SEQUENCE</scope>
    <source>
        <strain evidence="4">ZSDZ42</strain>
    </source>
</reference>
<evidence type="ECO:0000313" key="4">
    <source>
        <dbReference type="EMBL" id="MDD1792361.1"/>
    </source>
</evidence>
<dbReference type="PANTHER" id="PTHR43479">
    <property type="entry name" value="ACREF/ENVCD OPERON REPRESSOR-RELATED"/>
    <property type="match status" value="1"/>
</dbReference>